<dbReference type="Proteomes" id="UP000294927">
    <property type="component" value="Unassembled WGS sequence"/>
</dbReference>
<gene>
    <name evidence="4" type="ORF">CLV71_13052</name>
</gene>
<evidence type="ECO:0000313" key="4">
    <source>
        <dbReference type="EMBL" id="TDV36846.1"/>
    </source>
</evidence>
<keyword evidence="5" id="KW-1185">Reference proteome</keyword>
<evidence type="ECO:0000256" key="1">
    <source>
        <dbReference type="PIRSR" id="PIRSR640198-1"/>
    </source>
</evidence>
<dbReference type="GO" id="GO:0005524">
    <property type="term" value="F:ATP binding"/>
    <property type="evidence" value="ECO:0007669"/>
    <property type="project" value="UniProtKB-KW"/>
</dbReference>
<feature type="binding site" evidence="2">
    <location>
        <begin position="243"/>
        <end position="244"/>
    </location>
    <ligand>
        <name>ATP</name>
        <dbReference type="ChEBI" id="CHEBI:30616"/>
    </ligand>
</feature>
<evidence type="ECO:0000256" key="2">
    <source>
        <dbReference type="PIRSR" id="PIRSR640198-2"/>
    </source>
</evidence>
<name>A0A4R7UV24_9PSEU</name>
<keyword evidence="2" id="KW-0547">Nucleotide-binding</keyword>
<dbReference type="InterPro" id="IPR025758">
    <property type="entry name" value="Fic/DOC_N"/>
</dbReference>
<comment type="caution">
    <text evidence="4">The sequence shown here is derived from an EMBL/GenBank/DDBJ whole genome shotgun (WGS) entry which is preliminary data.</text>
</comment>
<evidence type="ECO:0000313" key="5">
    <source>
        <dbReference type="Proteomes" id="UP000294927"/>
    </source>
</evidence>
<dbReference type="PANTHER" id="PTHR13504:SF38">
    <property type="entry name" value="FIDO DOMAIN-CONTAINING PROTEIN"/>
    <property type="match status" value="1"/>
</dbReference>
<protein>
    <submittedName>
        <fullName evidence="4">Fic family protein</fullName>
    </submittedName>
</protein>
<reference evidence="4 5" key="1">
    <citation type="submission" date="2019-03" db="EMBL/GenBank/DDBJ databases">
        <title>Genomic Encyclopedia of Archaeal and Bacterial Type Strains, Phase II (KMG-II): from individual species to whole genera.</title>
        <authorList>
            <person name="Goeker M."/>
        </authorList>
    </citation>
    <scope>NUCLEOTIDE SEQUENCE [LARGE SCALE GENOMIC DNA]</scope>
    <source>
        <strain evidence="4 5">DSM 45499</strain>
    </source>
</reference>
<dbReference type="PROSITE" id="PS51459">
    <property type="entry name" value="FIDO"/>
    <property type="match status" value="1"/>
</dbReference>
<accession>A0A4R7UV24</accession>
<dbReference type="AlphaFoldDB" id="A0A4R7UV24"/>
<keyword evidence="2" id="KW-0067">ATP-binding</keyword>
<dbReference type="InterPro" id="IPR036597">
    <property type="entry name" value="Fido-like_dom_sf"/>
</dbReference>
<dbReference type="InterPro" id="IPR040198">
    <property type="entry name" value="Fido_containing"/>
</dbReference>
<sequence>MPDPLPTRSPELNGATYRAVADARAALAALDSTARRLPNPRLFRTPSLRTEAQSTSALEGTYAPLAEVLTADEERPQSTDMREILNYVIMAENAFNWIESGRPLTVSLLEELQGALVRGTKHEGPSSGKIRDHQVAVGRREGARPGDLSVQAARFVPPPPGLELQASLRDLLDWMADKSIGREIDPVVSAALSHYQFETLHPFHDGNGRIGRMLIVASLYEQGVLLEPTLTVSPWFEARRTEYYDYLFAVSATADWNTYVQFFAHGLEASAQRTHDRMITLVDIRAEMKENVRESSLRADTAHALIDFAISNISFTVRAVEKELQISYGRANGLVGQLVQLGVLAPLYPGSGGARRFYAPQAYNVLLDET</sequence>
<organism evidence="4 5">
    <name type="scientific">Actinophytocola oryzae</name>
    <dbReference type="NCBI Taxonomy" id="502181"/>
    <lineage>
        <taxon>Bacteria</taxon>
        <taxon>Bacillati</taxon>
        <taxon>Actinomycetota</taxon>
        <taxon>Actinomycetes</taxon>
        <taxon>Pseudonocardiales</taxon>
        <taxon>Pseudonocardiaceae</taxon>
    </lineage>
</organism>
<feature type="active site" evidence="1">
    <location>
        <position position="201"/>
    </location>
</feature>
<feature type="domain" description="Fido" evidence="3">
    <location>
        <begin position="104"/>
        <end position="265"/>
    </location>
</feature>
<dbReference type="Pfam" id="PF13784">
    <property type="entry name" value="Fic_N"/>
    <property type="match status" value="1"/>
</dbReference>
<evidence type="ECO:0000259" key="3">
    <source>
        <dbReference type="PROSITE" id="PS51459"/>
    </source>
</evidence>
<dbReference type="Pfam" id="PF02661">
    <property type="entry name" value="Fic"/>
    <property type="match status" value="1"/>
</dbReference>
<dbReference type="OrthoDB" id="9813719at2"/>
<feature type="binding site" evidence="2">
    <location>
        <begin position="205"/>
        <end position="212"/>
    </location>
    <ligand>
        <name>ATP</name>
        <dbReference type="ChEBI" id="CHEBI:30616"/>
    </ligand>
</feature>
<dbReference type="InterPro" id="IPR003812">
    <property type="entry name" value="Fido"/>
</dbReference>
<dbReference type="Gene3D" id="1.10.3290.10">
    <property type="entry name" value="Fido-like domain"/>
    <property type="match status" value="1"/>
</dbReference>
<dbReference type="EMBL" id="SOCP01000030">
    <property type="protein sequence ID" value="TDV36846.1"/>
    <property type="molecule type" value="Genomic_DNA"/>
</dbReference>
<dbReference type="SUPFAM" id="SSF140931">
    <property type="entry name" value="Fic-like"/>
    <property type="match status" value="1"/>
</dbReference>
<dbReference type="PANTHER" id="PTHR13504">
    <property type="entry name" value="FIDO DOMAIN-CONTAINING PROTEIN DDB_G0283145"/>
    <property type="match status" value="1"/>
</dbReference>
<proteinExistence type="predicted"/>